<gene>
    <name evidence="2" type="ORF">GCM10018781_30930</name>
</gene>
<keyword evidence="3" id="KW-1185">Reference proteome</keyword>
<dbReference type="RefSeq" id="WP_190211400.1">
    <property type="nucleotide sequence ID" value="NZ_BNBO01000014.1"/>
</dbReference>
<dbReference type="AlphaFoldDB" id="A0A919KRP3"/>
<name>A0A919KRP3_9ACTN</name>
<sequence length="316" mass="34719">MTEPRQHPIEHRTEHTLVVAAPAKALYGLVADVTLWPAVFGPSVHVQHLERGEDTERFEIWALVNGEVSHWTSRRTLDPERLHVTFRQERSRGRIGSMGGEWIFNELPGGRTEIVLVHLFTPADDDPGTVDWINAALDRNSPLELAALGRIAELGHPVEDVVFSFTDTLPLQGSAKGAYEFVNRADLWAERLPHVGRVSLTETVPGIQELEMDTVTADGSAHTTRSVRVCRAPEWIAYKQQLTPRLLLGHSGLWTFTDGPDGPVAHARHTVAIDPSAVTGVLGADATLADARAYVRDALGRNSLTTMEHAARAEAL</sequence>
<proteinExistence type="predicted"/>
<reference evidence="2" key="2">
    <citation type="submission" date="2020-09" db="EMBL/GenBank/DDBJ databases">
        <authorList>
            <person name="Sun Q."/>
            <person name="Ohkuma M."/>
        </authorList>
    </citation>
    <scope>NUCLEOTIDE SEQUENCE</scope>
    <source>
        <strain evidence="2">JCM 4646</strain>
    </source>
</reference>
<dbReference type="SUPFAM" id="SSF55961">
    <property type="entry name" value="Bet v1-like"/>
    <property type="match status" value="2"/>
</dbReference>
<dbReference type="InterPro" id="IPR005031">
    <property type="entry name" value="COQ10_START"/>
</dbReference>
<feature type="domain" description="Coenzyme Q-binding protein COQ10 START" evidence="1">
    <location>
        <begin position="19"/>
        <end position="118"/>
    </location>
</feature>
<evidence type="ECO:0000259" key="1">
    <source>
        <dbReference type="Pfam" id="PF03364"/>
    </source>
</evidence>
<dbReference type="Gene3D" id="3.30.530.20">
    <property type="match status" value="2"/>
</dbReference>
<dbReference type="InterPro" id="IPR023393">
    <property type="entry name" value="START-like_dom_sf"/>
</dbReference>
<comment type="caution">
    <text evidence="2">The sequence shown here is derived from an EMBL/GenBank/DDBJ whole genome shotgun (WGS) entry which is preliminary data.</text>
</comment>
<protein>
    <submittedName>
        <fullName evidence="2">Actinorhodin polyketide synthase bifunctional cyclase/dehydratase</fullName>
    </submittedName>
</protein>
<accession>A0A919KRP3</accession>
<dbReference type="CDD" id="cd08861">
    <property type="entry name" value="OtcD1_ARO-CYC_like"/>
    <property type="match status" value="2"/>
</dbReference>
<reference evidence="2" key="1">
    <citation type="journal article" date="2014" name="Int. J. Syst. Evol. Microbiol.">
        <title>Complete genome sequence of Corynebacterium casei LMG S-19264T (=DSM 44701T), isolated from a smear-ripened cheese.</title>
        <authorList>
            <consortium name="US DOE Joint Genome Institute (JGI-PGF)"/>
            <person name="Walter F."/>
            <person name="Albersmeier A."/>
            <person name="Kalinowski J."/>
            <person name="Ruckert C."/>
        </authorList>
    </citation>
    <scope>NUCLEOTIDE SEQUENCE</scope>
    <source>
        <strain evidence="2">JCM 4646</strain>
    </source>
</reference>
<dbReference type="Proteomes" id="UP000617734">
    <property type="component" value="Unassembled WGS sequence"/>
</dbReference>
<organism evidence="2 3">
    <name type="scientific">Kitasatospora indigofera</name>
    <dbReference type="NCBI Taxonomy" id="67307"/>
    <lineage>
        <taxon>Bacteria</taxon>
        <taxon>Bacillati</taxon>
        <taxon>Actinomycetota</taxon>
        <taxon>Actinomycetes</taxon>
        <taxon>Kitasatosporales</taxon>
        <taxon>Streptomycetaceae</taxon>
        <taxon>Kitasatospora</taxon>
    </lineage>
</organism>
<dbReference type="Pfam" id="PF03364">
    <property type="entry name" value="Polyketide_cyc"/>
    <property type="match status" value="1"/>
</dbReference>
<dbReference type="EMBL" id="BNBO01000014">
    <property type="protein sequence ID" value="GHH70720.1"/>
    <property type="molecule type" value="Genomic_DNA"/>
</dbReference>
<evidence type="ECO:0000313" key="2">
    <source>
        <dbReference type="EMBL" id="GHH70720.1"/>
    </source>
</evidence>
<dbReference type="GeneID" id="95353534"/>
<evidence type="ECO:0000313" key="3">
    <source>
        <dbReference type="Proteomes" id="UP000617734"/>
    </source>
</evidence>